<name>A0A645J4U5_9ZZZZ</name>
<protein>
    <submittedName>
        <fullName evidence="1">Uncharacterized protein</fullName>
    </submittedName>
</protein>
<reference evidence="1" key="1">
    <citation type="submission" date="2019-08" db="EMBL/GenBank/DDBJ databases">
        <authorList>
            <person name="Kucharzyk K."/>
            <person name="Murdoch R.W."/>
            <person name="Higgins S."/>
            <person name="Loffler F."/>
        </authorList>
    </citation>
    <scope>NUCLEOTIDE SEQUENCE</scope>
</reference>
<gene>
    <name evidence="1" type="ORF">SDC9_205853</name>
</gene>
<sequence length="122" mass="13515">MSVIRSVPLFYLASCGNNLKPFLHEEVDNVDGFIQNTSTVSAQVNNQRFSAFFLQIQDRFLNPVRAAVGKAGIMQISHGIIKNGRIGDGVDFYFFANKGYLAGFVFSGTLNFQFQRCSGSSF</sequence>
<accession>A0A645J4U5</accession>
<dbReference type="AlphaFoldDB" id="A0A645J4U5"/>
<proteinExistence type="predicted"/>
<comment type="caution">
    <text evidence="1">The sequence shown here is derived from an EMBL/GenBank/DDBJ whole genome shotgun (WGS) entry which is preliminary data.</text>
</comment>
<dbReference type="EMBL" id="VSSQ01130536">
    <property type="protein sequence ID" value="MPN58152.1"/>
    <property type="molecule type" value="Genomic_DNA"/>
</dbReference>
<organism evidence="1">
    <name type="scientific">bioreactor metagenome</name>
    <dbReference type="NCBI Taxonomy" id="1076179"/>
    <lineage>
        <taxon>unclassified sequences</taxon>
        <taxon>metagenomes</taxon>
        <taxon>ecological metagenomes</taxon>
    </lineage>
</organism>
<evidence type="ECO:0000313" key="1">
    <source>
        <dbReference type="EMBL" id="MPN58152.1"/>
    </source>
</evidence>